<feature type="compositionally biased region" description="Polar residues" evidence="1">
    <location>
        <begin position="388"/>
        <end position="403"/>
    </location>
</feature>
<feature type="region of interest" description="Disordered" evidence="1">
    <location>
        <begin position="116"/>
        <end position="142"/>
    </location>
</feature>
<proteinExistence type="predicted"/>
<accession>A0A8S9HD81</accession>
<comment type="caution">
    <text evidence="2">The sequence shown here is derived from an EMBL/GenBank/DDBJ whole genome shotgun (WGS) entry which is preliminary data.</text>
</comment>
<evidence type="ECO:0000313" key="2">
    <source>
        <dbReference type="EMBL" id="KAF2554904.1"/>
    </source>
</evidence>
<name>A0A8S9HD81_BRACR</name>
<reference evidence="2" key="1">
    <citation type="submission" date="2019-12" db="EMBL/GenBank/DDBJ databases">
        <title>Genome sequencing and annotation of Brassica cretica.</title>
        <authorList>
            <person name="Studholme D.J."/>
            <person name="Sarris P.F."/>
        </authorList>
    </citation>
    <scope>NUCLEOTIDE SEQUENCE</scope>
    <source>
        <strain evidence="2">PFS-001/15</strain>
        <tissue evidence="2">Leaf</tissue>
    </source>
</reference>
<dbReference type="EMBL" id="QGKW02001940">
    <property type="protein sequence ID" value="KAF2554904.1"/>
    <property type="molecule type" value="Genomic_DNA"/>
</dbReference>
<dbReference type="AlphaFoldDB" id="A0A8S9HD81"/>
<sequence length="507" mass="56701">MSIPLLVLQWPATLEEPPSKEEENNELMAQSLDLLDEKREAARLRNWSYQQDIAMTYNNKVRTKTFPHGDWVLRRAEKTTGKSPPGGKDPIRSLRCGVQAPTGCKIAKGIRAGSGFQTPPILANPRKKWHDHSCTPTKNQNGSLKEISSALTIRGRYEEEAIVRRTSSAVDRYRREASTIEDYDRSMYILYHRSMSRREMRDLVPADFKPKASPNYKITPDERENHREICDWNSIDSSDGIPTPTASSSEFPRNFVKSPNGSPTAIIFPRNSSVFSEENKFCVSSKFPRKFLGILRGFHFPSECPSEYRCFLVVVVLPRNAEYGPRENQNIPGSQGTSGPYASPRSKEETQGSPNDPGVPKIKKEARTHVQPRAHRGHYNFKEPPGSISGSKPLGSNHNHGNLRIPTTISGSIIESLDSYIASGSQSRSPDLEKRPQGPEQRPHGQGETPGSSTTSGSSNDPRVFMQRPGYKTNLQTPTAYILLKEKACKARAEQQQGVSKRENNEA</sequence>
<organism evidence="2 3">
    <name type="scientific">Brassica cretica</name>
    <name type="common">Mustard</name>
    <dbReference type="NCBI Taxonomy" id="69181"/>
    <lineage>
        <taxon>Eukaryota</taxon>
        <taxon>Viridiplantae</taxon>
        <taxon>Streptophyta</taxon>
        <taxon>Embryophyta</taxon>
        <taxon>Tracheophyta</taxon>
        <taxon>Spermatophyta</taxon>
        <taxon>Magnoliopsida</taxon>
        <taxon>eudicotyledons</taxon>
        <taxon>Gunneridae</taxon>
        <taxon>Pentapetalae</taxon>
        <taxon>rosids</taxon>
        <taxon>malvids</taxon>
        <taxon>Brassicales</taxon>
        <taxon>Brassicaceae</taxon>
        <taxon>Brassiceae</taxon>
        <taxon>Brassica</taxon>
    </lineage>
</organism>
<gene>
    <name evidence="2" type="ORF">F2Q68_00016768</name>
</gene>
<feature type="region of interest" description="Disordered" evidence="1">
    <location>
        <begin position="324"/>
        <end position="403"/>
    </location>
</feature>
<feature type="compositionally biased region" description="Basic and acidic residues" evidence="1">
    <location>
        <begin position="430"/>
        <end position="445"/>
    </location>
</feature>
<dbReference type="Proteomes" id="UP000712281">
    <property type="component" value="Unassembled WGS sequence"/>
</dbReference>
<feature type="region of interest" description="Disordered" evidence="1">
    <location>
        <begin position="234"/>
        <end position="255"/>
    </location>
</feature>
<feature type="compositionally biased region" description="Basic residues" evidence="1">
    <location>
        <begin position="369"/>
        <end position="379"/>
    </location>
</feature>
<evidence type="ECO:0000256" key="1">
    <source>
        <dbReference type="SAM" id="MobiDB-lite"/>
    </source>
</evidence>
<protein>
    <submittedName>
        <fullName evidence="2">Uncharacterized protein</fullName>
    </submittedName>
</protein>
<evidence type="ECO:0000313" key="3">
    <source>
        <dbReference type="Proteomes" id="UP000712281"/>
    </source>
</evidence>
<feature type="compositionally biased region" description="Polar residues" evidence="1">
    <location>
        <begin position="327"/>
        <end position="340"/>
    </location>
</feature>
<feature type="region of interest" description="Disordered" evidence="1">
    <location>
        <begin position="422"/>
        <end position="475"/>
    </location>
</feature>
<feature type="compositionally biased region" description="Polar residues" evidence="1">
    <location>
        <begin position="244"/>
        <end position="255"/>
    </location>
</feature>